<dbReference type="InterPro" id="IPR010982">
    <property type="entry name" value="Lambda_DNA-bd_dom_sf"/>
</dbReference>
<accession>A0A412H1D6</accession>
<dbReference type="EMBL" id="QRUY01000060">
    <property type="protein sequence ID" value="RGS02044.1"/>
    <property type="molecule type" value="Genomic_DNA"/>
</dbReference>
<sequence>MDGLELKKILIGKGYMLKDIAAKLGMTQPNFSQIIKAQDIKTGTLESICDVLGVKMDFFYGETKYAPVTKQESTEDDQMATEDLIQKVQYLQGQLTAMKEAYRFLLDSLSTNGSSNTLRQAANE</sequence>
<dbReference type="InterPro" id="IPR001387">
    <property type="entry name" value="Cro/C1-type_HTH"/>
</dbReference>
<protein>
    <submittedName>
        <fullName evidence="2">XRE family transcriptional regulator</fullName>
    </submittedName>
</protein>
<organism evidence="2 3">
    <name type="scientific">Phocaeicola plebeius</name>
    <dbReference type="NCBI Taxonomy" id="310297"/>
    <lineage>
        <taxon>Bacteria</taxon>
        <taxon>Pseudomonadati</taxon>
        <taxon>Bacteroidota</taxon>
        <taxon>Bacteroidia</taxon>
        <taxon>Bacteroidales</taxon>
        <taxon>Bacteroidaceae</taxon>
        <taxon>Phocaeicola</taxon>
    </lineage>
</organism>
<reference evidence="2 3" key="1">
    <citation type="submission" date="2018-08" db="EMBL/GenBank/DDBJ databases">
        <title>A genome reference for cultivated species of the human gut microbiota.</title>
        <authorList>
            <person name="Zou Y."/>
            <person name="Xue W."/>
            <person name="Luo G."/>
        </authorList>
    </citation>
    <scope>NUCLEOTIDE SEQUENCE [LARGE SCALE GENOMIC DNA]</scope>
    <source>
        <strain evidence="2 3">AF24-16AC</strain>
    </source>
</reference>
<dbReference type="Proteomes" id="UP000285750">
    <property type="component" value="Unassembled WGS sequence"/>
</dbReference>
<dbReference type="Pfam" id="PF13443">
    <property type="entry name" value="HTH_26"/>
    <property type="match status" value="1"/>
</dbReference>
<evidence type="ECO:0000313" key="2">
    <source>
        <dbReference type="EMBL" id="RGS02044.1"/>
    </source>
</evidence>
<dbReference type="PROSITE" id="PS50943">
    <property type="entry name" value="HTH_CROC1"/>
    <property type="match status" value="1"/>
</dbReference>
<dbReference type="AlphaFoldDB" id="A0A412H1D6"/>
<dbReference type="GO" id="GO:0003677">
    <property type="term" value="F:DNA binding"/>
    <property type="evidence" value="ECO:0007669"/>
    <property type="project" value="InterPro"/>
</dbReference>
<name>A0A412H1D6_9BACT</name>
<dbReference type="SUPFAM" id="SSF47413">
    <property type="entry name" value="lambda repressor-like DNA-binding domains"/>
    <property type="match status" value="1"/>
</dbReference>
<proteinExistence type="predicted"/>
<evidence type="ECO:0000313" key="3">
    <source>
        <dbReference type="Proteomes" id="UP000285750"/>
    </source>
</evidence>
<dbReference type="SMART" id="SM00530">
    <property type="entry name" value="HTH_XRE"/>
    <property type="match status" value="1"/>
</dbReference>
<gene>
    <name evidence="2" type="ORF">DWY14_16645</name>
</gene>
<comment type="caution">
    <text evidence="2">The sequence shown here is derived from an EMBL/GenBank/DDBJ whole genome shotgun (WGS) entry which is preliminary data.</text>
</comment>
<dbReference type="CDD" id="cd00093">
    <property type="entry name" value="HTH_XRE"/>
    <property type="match status" value="1"/>
</dbReference>
<dbReference type="Gene3D" id="1.10.260.40">
    <property type="entry name" value="lambda repressor-like DNA-binding domains"/>
    <property type="match status" value="1"/>
</dbReference>
<feature type="domain" description="HTH cro/C1-type" evidence="1">
    <location>
        <begin position="6"/>
        <end position="59"/>
    </location>
</feature>
<evidence type="ECO:0000259" key="1">
    <source>
        <dbReference type="PROSITE" id="PS50943"/>
    </source>
</evidence>
<dbReference type="RefSeq" id="WP_118432491.1">
    <property type="nucleotide sequence ID" value="NZ_JAQCWP010000062.1"/>
</dbReference>